<dbReference type="EMBL" id="AEJC01000345">
    <property type="protein sequence ID" value="EKX64783.1"/>
    <property type="molecule type" value="Genomic_DNA"/>
</dbReference>
<gene>
    <name evidence="2" type="ORF">STRIP9103_00151</name>
</gene>
<dbReference type="Proteomes" id="UP000010411">
    <property type="component" value="Unassembled WGS sequence"/>
</dbReference>
<feature type="region of interest" description="Disordered" evidence="1">
    <location>
        <begin position="162"/>
        <end position="181"/>
    </location>
</feature>
<dbReference type="AlphaFoldDB" id="L1KWS3"/>
<feature type="compositionally biased region" description="Pro residues" evidence="1">
    <location>
        <begin position="172"/>
        <end position="181"/>
    </location>
</feature>
<accession>L1KWS3</accession>
<organism evidence="2 3">
    <name type="scientific">Streptomyces ipomoeae 91-03</name>
    <dbReference type="NCBI Taxonomy" id="698759"/>
    <lineage>
        <taxon>Bacteria</taxon>
        <taxon>Bacillati</taxon>
        <taxon>Actinomycetota</taxon>
        <taxon>Actinomycetes</taxon>
        <taxon>Kitasatosporales</taxon>
        <taxon>Streptomycetaceae</taxon>
        <taxon>Streptomyces</taxon>
    </lineage>
</organism>
<feature type="compositionally biased region" description="Low complexity" evidence="1">
    <location>
        <begin position="63"/>
        <end position="85"/>
    </location>
</feature>
<comment type="caution">
    <text evidence="2">The sequence shown here is derived from an EMBL/GenBank/DDBJ whole genome shotgun (WGS) entry which is preliminary data.</text>
</comment>
<evidence type="ECO:0000313" key="2">
    <source>
        <dbReference type="EMBL" id="EKX64783.1"/>
    </source>
</evidence>
<feature type="region of interest" description="Disordered" evidence="1">
    <location>
        <begin position="1"/>
        <end position="99"/>
    </location>
</feature>
<keyword evidence="3" id="KW-1185">Reference proteome</keyword>
<dbReference type="PATRIC" id="fig|698759.3.peg.4568"/>
<reference evidence="2 3" key="1">
    <citation type="submission" date="2012-11" db="EMBL/GenBank/DDBJ databases">
        <authorList>
            <person name="Huguet-Tapia J.C."/>
            <person name="Durkin A.S."/>
            <person name="Pettis G.S."/>
            <person name="Badger J.H."/>
        </authorList>
    </citation>
    <scope>NUCLEOTIDE SEQUENCE [LARGE SCALE GENOMIC DNA]</scope>
    <source>
        <strain evidence="2 3">91-03</strain>
    </source>
</reference>
<evidence type="ECO:0000313" key="3">
    <source>
        <dbReference type="Proteomes" id="UP000010411"/>
    </source>
</evidence>
<sequence length="181" mass="19051">MTKPTPARLGAVAVATDIGSTQGTAGRRRREPLSPARRSRISILPRAPYGAPLLGDPHVRLLASDGTGRAGSSSTSSAVSATSTRRPPHPDCGPCSVRWWPRRSRPRCSTVDRPRWRGSWGATGDVKTFRDPFFEGSLAAFGDGGPNKWDIHTLPLQAAPALVDPIGTDPSATPPPSATAG</sequence>
<proteinExistence type="predicted"/>
<protein>
    <submittedName>
        <fullName evidence="2">Uncharacterized protein</fullName>
    </submittedName>
</protein>
<name>L1KWS3_9ACTN</name>
<evidence type="ECO:0000256" key="1">
    <source>
        <dbReference type="SAM" id="MobiDB-lite"/>
    </source>
</evidence>